<dbReference type="PROSITE" id="PS51095">
    <property type="entry name" value="PTS_EIIA_TYPE_3"/>
    <property type="match status" value="1"/>
</dbReference>
<dbReference type="Proteomes" id="UP001144612">
    <property type="component" value="Unassembled WGS sequence"/>
</dbReference>
<keyword evidence="2" id="KW-0762">Sugar transport</keyword>
<evidence type="ECO:0000256" key="1">
    <source>
        <dbReference type="ARBA" id="ARBA00022448"/>
    </source>
</evidence>
<organism evidence="6 7">
    <name type="scientific">Clostridium brassicae</name>
    <dbReference type="NCBI Taxonomy" id="2999072"/>
    <lineage>
        <taxon>Bacteria</taxon>
        <taxon>Bacillati</taxon>
        <taxon>Bacillota</taxon>
        <taxon>Clostridia</taxon>
        <taxon>Eubacteriales</taxon>
        <taxon>Clostridiaceae</taxon>
        <taxon>Clostridium</taxon>
    </lineage>
</organism>
<reference evidence="6" key="1">
    <citation type="submission" date="2022-12" db="EMBL/GenBank/DDBJ databases">
        <title>Clostridium sp. nov., isolated from industrial wastewater.</title>
        <authorList>
            <person name="Jiayan W."/>
        </authorList>
    </citation>
    <scope>NUCLEOTIDE SEQUENCE</scope>
    <source>
        <strain evidence="6">ZC22-4</strain>
    </source>
</reference>
<evidence type="ECO:0000256" key="2">
    <source>
        <dbReference type="ARBA" id="ARBA00022597"/>
    </source>
</evidence>
<dbReference type="Gene3D" id="1.20.58.80">
    <property type="entry name" value="Phosphotransferase system, lactose/cellobiose-type IIA subunit"/>
    <property type="match status" value="1"/>
</dbReference>
<proteinExistence type="predicted"/>
<dbReference type="RefSeq" id="WP_268062334.1">
    <property type="nucleotide sequence ID" value="NZ_JAPQFJ010000017.1"/>
</dbReference>
<gene>
    <name evidence="6" type="ORF">OW729_14850</name>
</gene>
<evidence type="ECO:0000313" key="7">
    <source>
        <dbReference type="Proteomes" id="UP001144612"/>
    </source>
</evidence>
<keyword evidence="1" id="KW-0813">Transport</keyword>
<dbReference type="PIRSF" id="PIRSF000699">
    <property type="entry name" value="PTS_IILac_III"/>
    <property type="match status" value="1"/>
</dbReference>
<dbReference type="InterPro" id="IPR036542">
    <property type="entry name" value="PTS_IIA_lac/cel_sf"/>
</dbReference>
<dbReference type="PANTHER" id="PTHR34382">
    <property type="entry name" value="PTS SYSTEM N,N'-DIACETYLCHITOBIOSE-SPECIFIC EIIA COMPONENT"/>
    <property type="match status" value="1"/>
</dbReference>
<dbReference type="SUPFAM" id="SSF46973">
    <property type="entry name" value="Enzyme IIa from lactose specific PTS, IIa-lac"/>
    <property type="match status" value="1"/>
</dbReference>
<dbReference type="InterPro" id="IPR003188">
    <property type="entry name" value="PTS_IIA_lac/cel"/>
</dbReference>
<keyword evidence="7" id="KW-1185">Reference proteome</keyword>
<dbReference type="EMBL" id="JAPQFJ010000017">
    <property type="protein sequence ID" value="MCY6959898.1"/>
    <property type="molecule type" value="Genomic_DNA"/>
</dbReference>
<accession>A0ABT4DE26</accession>
<evidence type="ECO:0000256" key="4">
    <source>
        <dbReference type="ARBA" id="ARBA00022683"/>
    </source>
</evidence>
<evidence type="ECO:0000256" key="5">
    <source>
        <dbReference type="PROSITE-ProRule" id="PRU00418"/>
    </source>
</evidence>
<dbReference type="Pfam" id="PF02255">
    <property type="entry name" value="PTS_IIA"/>
    <property type="match status" value="1"/>
</dbReference>
<dbReference type="PANTHER" id="PTHR34382:SF7">
    <property type="entry name" value="PTS SYSTEM N,N'-DIACETYLCHITOBIOSE-SPECIFIC EIIA COMPONENT"/>
    <property type="match status" value="1"/>
</dbReference>
<evidence type="ECO:0000313" key="6">
    <source>
        <dbReference type="EMBL" id="MCY6959898.1"/>
    </source>
</evidence>
<evidence type="ECO:0000256" key="3">
    <source>
        <dbReference type="ARBA" id="ARBA00022679"/>
    </source>
</evidence>
<feature type="modified residue" description="Phosphohistidine; by HPr" evidence="5">
    <location>
        <position position="79"/>
    </location>
</feature>
<name>A0ABT4DE26_9CLOT</name>
<protein>
    <submittedName>
        <fullName evidence="6">PTS lactose/cellobiose transporter subunit IIA</fullName>
    </submittedName>
</protein>
<keyword evidence="3" id="KW-0808">Transferase</keyword>
<sequence>MLDYEELSQISMQIILNAGDARAIIEEALISVEEGNFDEADEKMDEAKKKISLSHSSQTNAIQGEAMGEKIPSSVLFNHAQDTLMVVMSEWNTARRFIKLFKQYDARLKKLESGQ</sequence>
<comment type="caution">
    <text evidence="6">The sequence shown here is derived from an EMBL/GenBank/DDBJ whole genome shotgun (WGS) entry which is preliminary data.</text>
</comment>
<keyword evidence="4" id="KW-0598">Phosphotransferase system</keyword>